<keyword evidence="8" id="KW-1185">Reference proteome</keyword>
<evidence type="ECO:0000256" key="6">
    <source>
        <dbReference type="SAM" id="MobiDB-lite"/>
    </source>
</evidence>
<protein>
    <submittedName>
        <fullName evidence="9">Zinc finger protein 668-like</fullName>
    </submittedName>
</protein>
<feature type="domain" description="C2H2-type" evidence="7">
    <location>
        <begin position="222"/>
        <end position="249"/>
    </location>
</feature>
<feature type="compositionally biased region" description="Pro residues" evidence="6">
    <location>
        <begin position="117"/>
        <end position="135"/>
    </location>
</feature>
<evidence type="ECO:0000256" key="2">
    <source>
        <dbReference type="ARBA" id="ARBA00022737"/>
    </source>
</evidence>
<dbReference type="SUPFAM" id="SSF57667">
    <property type="entry name" value="beta-beta-alpha zinc fingers"/>
    <property type="match status" value="2"/>
</dbReference>
<name>A0A6P8XML4_DROAB</name>
<keyword evidence="4" id="KW-0862">Zinc</keyword>
<dbReference type="PANTHER" id="PTHR24409:SF295">
    <property type="entry name" value="AZ2-RELATED"/>
    <property type="match status" value="1"/>
</dbReference>
<dbReference type="InterPro" id="IPR013087">
    <property type="entry name" value="Znf_C2H2_type"/>
</dbReference>
<keyword evidence="2" id="KW-0677">Repeat</keyword>
<evidence type="ECO:0000256" key="5">
    <source>
        <dbReference type="PROSITE-ProRule" id="PRU00042"/>
    </source>
</evidence>
<feature type="compositionally biased region" description="Basic residues" evidence="6">
    <location>
        <begin position="384"/>
        <end position="397"/>
    </location>
</feature>
<evidence type="ECO:0000256" key="4">
    <source>
        <dbReference type="ARBA" id="ARBA00022833"/>
    </source>
</evidence>
<dbReference type="PROSITE" id="PS00028">
    <property type="entry name" value="ZINC_FINGER_C2H2_1"/>
    <property type="match status" value="5"/>
</dbReference>
<proteinExistence type="predicted"/>
<evidence type="ECO:0000259" key="7">
    <source>
        <dbReference type="PROSITE" id="PS50157"/>
    </source>
</evidence>
<feature type="region of interest" description="Disordered" evidence="6">
    <location>
        <begin position="110"/>
        <end position="140"/>
    </location>
</feature>
<feature type="domain" description="C2H2-type" evidence="7">
    <location>
        <begin position="366"/>
        <end position="393"/>
    </location>
</feature>
<keyword evidence="3 5" id="KW-0863">Zinc-finger</keyword>
<evidence type="ECO:0000313" key="9">
    <source>
        <dbReference type="RefSeq" id="XP_034114228.1"/>
    </source>
</evidence>
<feature type="domain" description="C2H2-type" evidence="7">
    <location>
        <begin position="308"/>
        <end position="336"/>
    </location>
</feature>
<dbReference type="InterPro" id="IPR036236">
    <property type="entry name" value="Znf_C2H2_sf"/>
</dbReference>
<dbReference type="Proteomes" id="UP000515160">
    <property type="component" value="Chromosome X"/>
</dbReference>
<feature type="region of interest" description="Disordered" evidence="6">
    <location>
        <begin position="1"/>
        <end position="34"/>
    </location>
</feature>
<reference evidence="9" key="1">
    <citation type="submission" date="2025-08" db="UniProtKB">
        <authorList>
            <consortium name="RefSeq"/>
        </authorList>
    </citation>
    <scope>IDENTIFICATION</scope>
    <source>
        <strain evidence="9">15112-1751.03</strain>
        <tissue evidence="9">Whole Adult</tissue>
    </source>
</reference>
<dbReference type="SMART" id="SM00355">
    <property type="entry name" value="ZnF_C2H2"/>
    <property type="match status" value="8"/>
</dbReference>
<dbReference type="RefSeq" id="XP_034114228.1">
    <property type="nucleotide sequence ID" value="XM_034258337.2"/>
</dbReference>
<dbReference type="GO" id="GO:0000981">
    <property type="term" value="F:DNA-binding transcription factor activity, RNA polymerase II-specific"/>
    <property type="evidence" value="ECO:0007669"/>
    <property type="project" value="TreeGrafter"/>
</dbReference>
<evidence type="ECO:0000313" key="8">
    <source>
        <dbReference type="Proteomes" id="UP000515160"/>
    </source>
</evidence>
<dbReference type="PANTHER" id="PTHR24409">
    <property type="entry name" value="ZINC FINGER PROTEIN 142"/>
    <property type="match status" value="1"/>
</dbReference>
<feature type="region of interest" description="Disordered" evidence="6">
    <location>
        <begin position="384"/>
        <end position="411"/>
    </location>
</feature>
<keyword evidence="1" id="KW-0479">Metal-binding</keyword>
<gene>
    <name evidence="9" type="primary">LOC117574462</name>
</gene>
<sequence length="411" mass="47561">MSSLNNKVPPLPPLVPISTKVSKTNANDVAQRENTSVKRPLPLLIPLASKAPLKRGVNKALDEPVVIMPAEELLLSLEPQVKEDAFAEQRLVIDLAELETLEEAMHTEEVVVEAQPPAEPPAEPPADPPTDPPAEPTSASIELPVTTGKQCGHCDSRLSNLAELKCHETHKHGIKHFWTRTLEKYSNVNFVFVCDICRMLSNLKALTAHKKNHAPPKRQYLRKCYMCIKYFHSRTAWEKHCTTHKPDDPINRVTNCPICNKENIRNMNLHMRSHSTDRRILCNECGMTMKNMISFRQHQERHLKELKYKCDDCPRRFVAKCDLYSHRKSIHIPHKHVCTDCNRTFPRPNMLRKHNEFYHSDDHPPYNCDRCDKSFDRRSSLVFHRRQHRDIKPKKPRRNDPYLRASTITDE</sequence>
<dbReference type="GO" id="GO:0000977">
    <property type="term" value="F:RNA polymerase II transcription regulatory region sequence-specific DNA binding"/>
    <property type="evidence" value="ECO:0007669"/>
    <property type="project" value="TreeGrafter"/>
</dbReference>
<dbReference type="GO" id="GO:0005634">
    <property type="term" value="C:nucleus"/>
    <property type="evidence" value="ECO:0007669"/>
    <property type="project" value="TreeGrafter"/>
</dbReference>
<evidence type="ECO:0000256" key="3">
    <source>
        <dbReference type="ARBA" id="ARBA00022771"/>
    </source>
</evidence>
<accession>A0A6P8XML4</accession>
<dbReference type="PROSITE" id="PS50157">
    <property type="entry name" value="ZINC_FINGER_C2H2_2"/>
    <property type="match status" value="4"/>
</dbReference>
<dbReference type="AlphaFoldDB" id="A0A6P8XML4"/>
<dbReference type="OrthoDB" id="7757024at2759"/>
<dbReference type="Gene3D" id="3.30.160.60">
    <property type="entry name" value="Classic Zinc Finger"/>
    <property type="match status" value="3"/>
</dbReference>
<dbReference type="GO" id="GO:0008270">
    <property type="term" value="F:zinc ion binding"/>
    <property type="evidence" value="ECO:0007669"/>
    <property type="project" value="UniProtKB-KW"/>
</dbReference>
<dbReference type="GeneID" id="117574462"/>
<organism evidence="8 9">
    <name type="scientific">Drosophila albomicans</name>
    <name type="common">Fruit fly</name>
    <dbReference type="NCBI Taxonomy" id="7291"/>
    <lineage>
        <taxon>Eukaryota</taxon>
        <taxon>Metazoa</taxon>
        <taxon>Ecdysozoa</taxon>
        <taxon>Arthropoda</taxon>
        <taxon>Hexapoda</taxon>
        <taxon>Insecta</taxon>
        <taxon>Pterygota</taxon>
        <taxon>Neoptera</taxon>
        <taxon>Endopterygota</taxon>
        <taxon>Diptera</taxon>
        <taxon>Brachycera</taxon>
        <taxon>Muscomorpha</taxon>
        <taxon>Ephydroidea</taxon>
        <taxon>Drosophilidae</taxon>
        <taxon>Drosophila</taxon>
    </lineage>
</organism>
<feature type="domain" description="C2H2-type" evidence="7">
    <location>
        <begin position="336"/>
        <end position="364"/>
    </location>
</feature>
<dbReference type="FunFam" id="3.30.160.60:FF:000065">
    <property type="entry name" value="B-cell CLL/lymphoma 6, member B"/>
    <property type="match status" value="1"/>
</dbReference>
<evidence type="ECO:0000256" key="1">
    <source>
        <dbReference type="ARBA" id="ARBA00022723"/>
    </source>
</evidence>
<feature type="compositionally biased region" description="Polar residues" evidence="6">
    <location>
        <begin position="19"/>
        <end position="34"/>
    </location>
</feature>